<comment type="caution">
    <text evidence="1">The sequence shown here is derived from an EMBL/GenBank/DDBJ whole genome shotgun (WGS) entry which is preliminary data.</text>
</comment>
<name>A0A0F6A7R1_9GAMM</name>
<evidence type="ECO:0000313" key="1">
    <source>
        <dbReference type="EMBL" id="KKE81871.1"/>
    </source>
</evidence>
<accession>A0A0F6A7R1</accession>
<organism evidence="1 2">
    <name type="scientific">Pseudoalteromonas luteoviolacea S4054</name>
    <dbReference type="NCBI Taxonomy" id="1129367"/>
    <lineage>
        <taxon>Bacteria</taxon>
        <taxon>Pseudomonadati</taxon>
        <taxon>Pseudomonadota</taxon>
        <taxon>Gammaproteobacteria</taxon>
        <taxon>Alteromonadales</taxon>
        <taxon>Pseudoalteromonadaceae</taxon>
        <taxon>Pseudoalteromonas</taxon>
    </lineage>
</organism>
<reference evidence="1 2" key="1">
    <citation type="journal article" date="2015" name="BMC Genomics">
        <title>Genome mining reveals unlocked bioactive potential of marine Gram-negative bacteria.</title>
        <authorList>
            <person name="Machado H."/>
            <person name="Sonnenschein E.C."/>
            <person name="Melchiorsen J."/>
            <person name="Gram L."/>
        </authorList>
    </citation>
    <scope>NUCLEOTIDE SEQUENCE [LARGE SCALE GENOMIC DNA]</scope>
    <source>
        <strain evidence="1 2">S4054</strain>
    </source>
</reference>
<gene>
    <name evidence="1" type="ORF">N479_20775</name>
</gene>
<protein>
    <submittedName>
        <fullName evidence="1">Uncharacterized protein</fullName>
    </submittedName>
</protein>
<sequence>MLASVAFLEGDNKALLKNRNLIAQHQEYKPNAMNLATIDKIINNINKSYLYAYSK</sequence>
<dbReference type="PATRIC" id="fig|1129367.4.peg.4229"/>
<dbReference type="AlphaFoldDB" id="A0A0F6A7R1"/>
<dbReference type="Proteomes" id="UP000033434">
    <property type="component" value="Unassembled WGS sequence"/>
</dbReference>
<evidence type="ECO:0000313" key="2">
    <source>
        <dbReference type="Proteomes" id="UP000033434"/>
    </source>
</evidence>
<dbReference type="EMBL" id="AUXW01000175">
    <property type="protein sequence ID" value="KKE81871.1"/>
    <property type="molecule type" value="Genomic_DNA"/>
</dbReference>
<proteinExistence type="predicted"/>